<comment type="caution">
    <text evidence="4">The sequence shown here is derived from an EMBL/GenBank/DDBJ whole genome shotgun (WGS) entry which is preliminary data.</text>
</comment>
<evidence type="ECO:0000313" key="4">
    <source>
        <dbReference type="EMBL" id="KAG5286001.1"/>
    </source>
</evidence>
<feature type="coiled-coil region" evidence="2">
    <location>
        <begin position="633"/>
        <end position="667"/>
    </location>
</feature>
<dbReference type="SUPFAM" id="SSF58026">
    <property type="entry name" value="Delta-sleep-inducing peptide immunoreactive peptide"/>
    <property type="match status" value="1"/>
</dbReference>
<dbReference type="Pfam" id="PF01166">
    <property type="entry name" value="TSC22"/>
    <property type="match status" value="1"/>
</dbReference>
<dbReference type="GO" id="GO:0006357">
    <property type="term" value="P:regulation of transcription by RNA polymerase II"/>
    <property type="evidence" value="ECO:0007669"/>
    <property type="project" value="InterPro"/>
</dbReference>
<dbReference type="InterPro" id="IPR000580">
    <property type="entry name" value="TSC22/Bun"/>
</dbReference>
<accession>A0AAV6HKC7</accession>
<protein>
    <recommendedName>
        <fullName evidence="6">TSC22 domain family protein 2</fullName>
    </recommendedName>
</protein>
<keyword evidence="2" id="KW-0175">Coiled coil</keyword>
<dbReference type="InterPro" id="IPR047862">
    <property type="entry name" value="TSC22/BUN_CS"/>
</dbReference>
<dbReference type="PROSITE" id="PS01289">
    <property type="entry name" value="TSC22"/>
    <property type="match status" value="1"/>
</dbReference>
<feature type="compositionally biased region" description="Polar residues" evidence="3">
    <location>
        <begin position="542"/>
        <end position="554"/>
    </location>
</feature>
<dbReference type="InterPro" id="IPR053049">
    <property type="entry name" value="TSC22_domain_protein_2"/>
</dbReference>
<feature type="region of interest" description="Disordered" evidence="3">
    <location>
        <begin position="523"/>
        <end position="560"/>
    </location>
</feature>
<feature type="region of interest" description="Disordered" evidence="3">
    <location>
        <begin position="21"/>
        <end position="48"/>
    </location>
</feature>
<feature type="region of interest" description="Disordered" evidence="3">
    <location>
        <begin position="211"/>
        <end position="258"/>
    </location>
</feature>
<dbReference type="Proteomes" id="UP000823561">
    <property type="component" value="Chromosome 1"/>
</dbReference>
<organism evidence="4 5">
    <name type="scientific">Alosa alosa</name>
    <name type="common">allis shad</name>
    <dbReference type="NCBI Taxonomy" id="278164"/>
    <lineage>
        <taxon>Eukaryota</taxon>
        <taxon>Metazoa</taxon>
        <taxon>Chordata</taxon>
        <taxon>Craniata</taxon>
        <taxon>Vertebrata</taxon>
        <taxon>Euteleostomi</taxon>
        <taxon>Actinopterygii</taxon>
        <taxon>Neopterygii</taxon>
        <taxon>Teleostei</taxon>
        <taxon>Clupei</taxon>
        <taxon>Clupeiformes</taxon>
        <taxon>Clupeoidei</taxon>
        <taxon>Clupeidae</taxon>
        <taxon>Alosa</taxon>
    </lineage>
</organism>
<feature type="compositionally biased region" description="Low complexity" evidence="3">
    <location>
        <begin position="487"/>
        <end position="507"/>
    </location>
</feature>
<feature type="compositionally biased region" description="Acidic residues" evidence="3">
    <location>
        <begin position="29"/>
        <end position="38"/>
    </location>
</feature>
<evidence type="ECO:0000256" key="3">
    <source>
        <dbReference type="SAM" id="MobiDB-lite"/>
    </source>
</evidence>
<feature type="compositionally biased region" description="Polar residues" evidence="3">
    <location>
        <begin position="675"/>
        <end position="694"/>
    </location>
</feature>
<feature type="region of interest" description="Disordered" evidence="3">
    <location>
        <begin position="675"/>
        <end position="728"/>
    </location>
</feature>
<gene>
    <name evidence="4" type="ORF">AALO_G00009870</name>
</gene>
<dbReference type="Gene3D" id="1.20.5.490">
    <property type="entry name" value="Single helix bin"/>
    <property type="match status" value="1"/>
</dbReference>
<evidence type="ECO:0000256" key="1">
    <source>
        <dbReference type="ARBA" id="ARBA00007908"/>
    </source>
</evidence>
<feature type="compositionally biased region" description="Polar residues" evidence="3">
    <location>
        <begin position="432"/>
        <end position="443"/>
    </location>
</feature>
<evidence type="ECO:0000256" key="2">
    <source>
        <dbReference type="SAM" id="Coils"/>
    </source>
</evidence>
<dbReference type="PANTHER" id="PTHR46894">
    <property type="entry name" value="TSC22 DOMAIN FAMILY PROTEIN 2"/>
    <property type="match status" value="1"/>
</dbReference>
<evidence type="ECO:0000313" key="5">
    <source>
        <dbReference type="Proteomes" id="UP000823561"/>
    </source>
</evidence>
<keyword evidence="5" id="KW-1185">Reference proteome</keyword>
<proteinExistence type="inferred from homology"/>
<feature type="region of interest" description="Disordered" evidence="3">
    <location>
        <begin position="432"/>
        <end position="453"/>
    </location>
</feature>
<feature type="compositionally biased region" description="Polar residues" evidence="3">
    <location>
        <begin position="211"/>
        <end position="223"/>
    </location>
</feature>
<feature type="compositionally biased region" description="Polar residues" evidence="3">
    <location>
        <begin position="523"/>
        <end position="534"/>
    </location>
</feature>
<dbReference type="EMBL" id="JADWDJ010000001">
    <property type="protein sequence ID" value="KAG5286001.1"/>
    <property type="molecule type" value="Genomic_DNA"/>
</dbReference>
<sequence length="728" mass="76106">MSKMPAKKKSCFQITSVTQAQVAANSVADDTESLDDPDESRTEDVSSEIFDVSRTDFEPEVCDRSSSEETLNHVGETDAAHTHAARPLPSTTGTFNISPSFRNIIPNSVTNVSHQSPITGVSTVQNSVPTSGVVHQLAPSVGAGIVPGSTTPLASTGSVSASTTTTTTTTSCSSRFRVIKLDHGTGEPFRRGRWTCTEFYEKDSEGSVISRNVDTIRHNSTLDPGTDRDSGLGATGGSSVAPSGLSGHGPDPSAETALSAASHVIHSDLQQQQNYGVSQHHVISGSVTHEMQQMQCSPHPVQQQNLLMTSLNGSQQTMHIQKSPGVPPGPQAQPVIYQTQPLQQPVPPQQLQLGHQLPAQPSLLPGSQLEYSQQHLAVTTVQSNSTANLSIGRAVNQGPSPIPTPASGVQGLGMSGEMPGVLGGVPISQPVPQSTSAHLQQPTGGMGSAGGPMMAVGALQHQQQQPQIGQYLSLGVPHGLPNAQNVPTAPTSVAISSAPSSSIPTSVPVASSMVTQNTTLLSAAGQQQQPQMPRNGTAGVMGTSNHPTASLGQTDENRRKSDVISQFPAVSGKDLPIKPLIPESLQLAHPAVNSLFGIPIQIDGDEDSASGASVVAIDNKIEQAMDLVKSHLMYAVREEVEVLKEQIKELYERNSVLERENAVLKSLANSDQLSQLSVQPATATSNSTPPQLTGGQAPGTKVHSQPAHPMEVGKPITTPPLQPNVTSA</sequence>
<comment type="similarity">
    <text evidence="1">Belongs to the TSC-22/Dip/Bun family.</text>
</comment>
<dbReference type="FunFam" id="1.20.5.490:FF:000002">
    <property type="entry name" value="TSC22 domain family, member 1"/>
    <property type="match status" value="1"/>
</dbReference>
<evidence type="ECO:0008006" key="6">
    <source>
        <dbReference type="Google" id="ProtNLM"/>
    </source>
</evidence>
<name>A0AAV6HKC7_9TELE</name>
<dbReference type="PANTHER" id="PTHR46894:SF1">
    <property type="entry name" value="TSC22 DOMAIN FAMILY PROTEIN 2"/>
    <property type="match status" value="1"/>
</dbReference>
<reference evidence="4 5" key="1">
    <citation type="submission" date="2020-10" db="EMBL/GenBank/DDBJ databases">
        <title>Chromosome-scale genome assembly of the Allis shad, Alosa alosa.</title>
        <authorList>
            <person name="Margot Z."/>
            <person name="Christophe K."/>
            <person name="Cabau C."/>
            <person name="Louis A."/>
            <person name="Berthelot C."/>
            <person name="Parey E."/>
            <person name="Roest Crollius H."/>
            <person name="Montfort J."/>
            <person name="Robinson-Rechavi M."/>
            <person name="Bucao C."/>
            <person name="Bouchez O."/>
            <person name="Gislard M."/>
            <person name="Lluch J."/>
            <person name="Milhes M."/>
            <person name="Lampietro C."/>
            <person name="Lopez Roques C."/>
            <person name="Donnadieu C."/>
            <person name="Braasch I."/>
            <person name="Desvignes T."/>
            <person name="Postlethwait J."/>
            <person name="Bobe J."/>
            <person name="Guiguen Y."/>
        </authorList>
    </citation>
    <scope>NUCLEOTIDE SEQUENCE [LARGE SCALE GENOMIC DNA]</scope>
    <source>
        <strain evidence="4">M-15738</strain>
        <tissue evidence="4">Blood</tissue>
    </source>
</reference>
<dbReference type="AlphaFoldDB" id="A0AAV6HKC7"/>
<feature type="region of interest" description="Disordered" evidence="3">
    <location>
        <begin position="484"/>
        <end position="507"/>
    </location>
</feature>